<gene>
    <name evidence="6" type="ORF">MAR_005271</name>
</gene>
<evidence type="ECO:0000256" key="4">
    <source>
        <dbReference type="ARBA" id="ARBA00023242"/>
    </source>
</evidence>
<evidence type="ECO:0000256" key="3">
    <source>
        <dbReference type="ARBA" id="ARBA00022737"/>
    </source>
</evidence>
<dbReference type="Gene3D" id="3.80.10.10">
    <property type="entry name" value="Ribonuclease Inhibitor"/>
    <property type="match status" value="2"/>
</dbReference>
<dbReference type="SMART" id="SM00365">
    <property type="entry name" value="LRR_SD22"/>
    <property type="match status" value="10"/>
</dbReference>
<name>A0ABY7F292_MYAAR</name>
<dbReference type="PROSITE" id="PS51450">
    <property type="entry name" value="LRR"/>
    <property type="match status" value="9"/>
</dbReference>
<dbReference type="Pfam" id="PF12799">
    <property type="entry name" value="LRR_4"/>
    <property type="match status" value="4"/>
</dbReference>
<dbReference type="InterPro" id="IPR032675">
    <property type="entry name" value="LRR_dom_sf"/>
</dbReference>
<evidence type="ECO:0000313" key="7">
    <source>
        <dbReference type="Proteomes" id="UP001164746"/>
    </source>
</evidence>
<keyword evidence="3" id="KW-0677">Repeat</keyword>
<reference evidence="6" key="1">
    <citation type="submission" date="2022-11" db="EMBL/GenBank/DDBJ databases">
        <title>Centuries of genome instability and evolution in soft-shell clam transmissible cancer (bioRxiv).</title>
        <authorList>
            <person name="Hart S.F.M."/>
            <person name="Yonemitsu M.A."/>
            <person name="Giersch R.M."/>
            <person name="Beal B.F."/>
            <person name="Arriagada G."/>
            <person name="Davis B.W."/>
            <person name="Ostrander E.A."/>
            <person name="Goff S.P."/>
            <person name="Metzger M.J."/>
        </authorList>
    </citation>
    <scope>NUCLEOTIDE SEQUENCE</scope>
    <source>
        <strain evidence="6">MELC-2E11</strain>
        <tissue evidence="6">Siphon/mantle</tissue>
    </source>
</reference>
<proteinExistence type="inferred from homology"/>
<organism evidence="6 7">
    <name type="scientific">Mya arenaria</name>
    <name type="common">Soft-shell clam</name>
    <dbReference type="NCBI Taxonomy" id="6604"/>
    <lineage>
        <taxon>Eukaryota</taxon>
        <taxon>Metazoa</taxon>
        <taxon>Spiralia</taxon>
        <taxon>Lophotrochozoa</taxon>
        <taxon>Mollusca</taxon>
        <taxon>Bivalvia</taxon>
        <taxon>Autobranchia</taxon>
        <taxon>Heteroconchia</taxon>
        <taxon>Euheterodonta</taxon>
        <taxon>Imparidentia</taxon>
        <taxon>Neoheterodontei</taxon>
        <taxon>Myida</taxon>
        <taxon>Myoidea</taxon>
        <taxon>Myidae</taxon>
        <taxon>Mya</taxon>
    </lineage>
</organism>
<evidence type="ECO:0000256" key="5">
    <source>
        <dbReference type="ARBA" id="ARBA00023460"/>
    </source>
</evidence>
<accession>A0ABY7F292</accession>
<comment type="similarity">
    <text evidence="5">Belongs to the SDS22 family.</text>
</comment>
<evidence type="ECO:0000256" key="1">
    <source>
        <dbReference type="ARBA" id="ARBA00004123"/>
    </source>
</evidence>
<keyword evidence="4" id="KW-0539">Nucleus</keyword>
<dbReference type="InterPro" id="IPR003591">
    <property type="entry name" value="Leu-rich_rpt_typical-subtyp"/>
</dbReference>
<keyword evidence="7" id="KW-1185">Reference proteome</keyword>
<keyword evidence="2" id="KW-0433">Leucine-rich repeat</keyword>
<evidence type="ECO:0000256" key="2">
    <source>
        <dbReference type="ARBA" id="ARBA00022614"/>
    </source>
</evidence>
<sequence length="380" mass="42992">CSVYRTIFIDINGHIKKCEISVEIKTRCPRLRCRDLGPIGYTALTVKNGNSDSSGMEVDGQAEAVRQDGFVSSGDELEHEEPHDISDAVELVVVDVDALDVDFNHGRIAKIENLESLTQVENLCLRQNLITKIDGLSTLTTLVELDLYDNQLTKIENLEALVNLQSLDLSFNRLSKIENLDTLTNLKKLFLIHNKITKIENVDHLVNLEMLELGSNRIRVIENISSLTNLTSLFIGNNKITKLQCLDTFVNLRTLSMQSNRITKLGGLEKLVNLDDLYLSDNGIEKLEGLEACTKLTTLDLAKNRLTKIENISHLFNDNKIDSWKEVESLVPLKNLETVYMERNPIYYEAGKQLKADPAYRRKIKLTLPWIKQIDATLAQ</sequence>
<dbReference type="PANTHER" id="PTHR45973:SF23">
    <property type="entry name" value="PROTEIN PHOSPHATASE 1 REGULATORY SUBUNIT 7"/>
    <property type="match status" value="1"/>
</dbReference>
<dbReference type="PANTHER" id="PTHR45973">
    <property type="entry name" value="PROTEIN PHOSPHATASE 1 REGULATORY SUBUNIT SDS22-RELATED"/>
    <property type="match status" value="1"/>
</dbReference>
<feature type="non-terminal residue" evidence="6">
    <location>
        <position position="380"/>
    </location>
</feature>
<dbReference type="Proteomes" id="UP001164746">
    <property type="component" value="Chromosome 9"/>
</dbReference>
<dbReference type="InterPro" id="IPR025875">
    <property type="entry name" value="Leu-rich_rpt_4"/>
</dbReference>
<dbReference type="InterPro" id="IPR001611">
    <property type="entry name" value="Leu-rich_rpt"/>
</dbReference>
<comment type="subcellular location">
    <subcellularLocation>
        <location evidence="1">Nucleus</location>
    </subcellularLocation>
</comment>
<dbReference type="SUPFAM" id="SSF52058">
    <property type="entry name" value="L domain-like"/>
    <property type="match status" value="1"/>
</dbReference>
<dbReference type="InterPro" id="IPR050576">
    <property type="entry name" value="Cilia_flagella_integrity"/>
</dbReference>
<dbReference type="EMBL" id="CP111020">
    <property type="protein sequence ID" value="WAR15166.1"/>
    <property type="molecule type" value="Genomic_DNA"/>
</dbReference>
<protein>
    <submittedName>
        <fullName evidence="6">PP1R7-like protein</fullName>
    </submittedName>
</protein>
<dbReference type="SMART" id="SM00369">
    <property type="entry name" value="LRR_TYP"/>
    <property type="match status" value="7"/>
</dbReference>
<evidence type="ECO:0000313" key="6">
    <source>
        <dbReference type="EMBL" id="WAR15166.1"/>
    </source>
</evidence>